<comment type="caution">
    <text evidence="3">The sequence shown here is derived from an EMBL/GenBank/DDBJ whole genome shotgun (WGS) entry which is preliminary data.</text>
</comment>
<dbReference type="InterPro" id="IPR004360">
    <property type="entry name" value="Glyas_Fos-R_dOase_dom"/>
</dbReference>
<accession>A0A7Y9GMV4</accession>
<dbReference type="Proteomes" id="UP000576969">
    <property type="component" value="Unassembled WGS sequence"/>
</dbReference>
<gene>
    <name evidence="3" type="ORF">BJ991_001457</name>
</gene>
<evidence type="ECO:0000313" key="3">
    <source>
        <dbReference type="EMBL" id="NYE19429.1"/>
    </source>
</evidence>
<dbReference type="Gene3D" id="3.30.720.120">
    <property type="match status" value="1"/>
</dbReference>
<evidence type="ECO:0000313" key="4">
    <source>
        <dbReference type="Proteomes" id="UP000576969"/>
    </source>
</evidence>
<dbReference type="EMBL" id="JACCBV010000001">
    <property type="protein sequence ID" value="NYE19429.1"/>
    <property type="molecule type" value="Genomic_DNA"/>
</dbReference>
<evidence type="ECO:0000256" key="1">
    <source>
        <dbReference type="SAM" id="MobiDB-lite"/>
    </source>
</evidence>
<protein>
    <submittedName>
        <fullName evidence="3">Putative glyoxalase superfamily protein PhnB</fullName>
    </submittedName>
</protein>
<dbReference type="RefSeq" id="WP_343048674.1">
    <property type="nucleotide sequence ID" value="NZ_JACCBV010000001.1"/>
</dbReference>
<dbReference type="PANTHER" id="PTHR34109">
    <property type="entry name" value="BNAUNNG04460D PROTEIN-RELATED"/>
    <property type="match status" value="1"/>
</dbReference>
<dbReference type="Gene3D" id="3.30.720.110">
    <property type="match status" value="1"/>
</dbReference>
<name>A0A7Y9GMV4_9MICO</name>
<organism evidence="3 4">
    <name type="scientific">Microbacterium immunditiarum</name>
    <dbReference type="NCBI Taxonomy" id="337480"/>
    <lineage>
        <taxon>Bacteria</taxon>
        <taxon>Bacillati</taxon>
        <taxon>Actinomycetota</taxon>
        <taxon>Actinomycetes</taxon>
        <taxon>Micrococcales</taxon>
        <taxon>Microbacteriaceae</taxon>
        <taxon>Microbacterium</taxon>
    </lineage>
</organism>
<proteinExistence type="predicted"/>
<dbReference type="SUPFAM" id="SSF54593">
    <property type="entry name" value="Glyoxalase/Bleomycin resistance protein/Dihydroxybiphenyl dioxygenase"/>
    <property type="match status" value="1"/>
</dbReference>
<dbReference type="PANTHER" id="PTHR34109:SF1">
    <property type="entry name" value="VOC DOMAIN-CONTAINING PROTEIN"/>
    <property type="match status" value="1"/>
</dbReference>
<dbReference type="InterPro" id="IPR037523">
    <property type="entry name" value="VOC_core"/>
</dbReference>
<dbReference type="InterPro" id="IPR029068">
    <property type="entry name" value="Glyas_Bleomycin-R_OHBP_Dase"/>
</dbReference>
<feature type="domain" description="VOC" evidence="2">
    <location>
        <begin position="15"/>
        <end position="133"/>
    </location>
</feature>
<dbReference type="Pfam" id="PF00903">
    <property type="entry name" value="Glyoxalase"/>
    <property type="match status" value="1"/>
</dbReference>
<feature type="compositionally biased region" description="Polar residues" evidence="1">
    <location>
        <begin position="143"/>
        <end position="152"/>
    </location>
</feature>
<dbReference type="AlphaFoldDB" id="A0A7Y9GMV4"/>
<reference evidence="3 4" key="1">
    <citation type="submission" date="2020-07" db="EMBL/GenBank/DDBJ databases">
        <title>Sequencing the genomes of 1000 actinobacteria strains.</title>
        <authorList>
            <person name="Klenk H.-P."/>
        </authorList>
    </citation>
    <scope>NUCLEOTIDE SEQUENCE [LARGE SCALE GENOMIC DNA]</scope>
    <source>
        <strain evidence="3 4">DSM 24662</strain>
    </source>
</reference>
<dbReference type="PROSITE" id="PS51819">
    <property type="entry name" value="VOC"/>
    <property type="match status" value="1"/>
</dbReference>
<evidence type="ECO:0000259" key="2">
    <source>
        <dbReference type="PROSITE" id="PS51819"/>
    </source>
</evidence>
<sequence length="196" mass="21695">MSDRPRPAVPPAPVGSNTVNPFIMADNAAELIEFLEYVFGAIDVPEARTLDGDGTILHSELLIGDSMITVADRKADWPFTPAFTRVYVDDVDATLERAVQRGGRIVTNPTDFWGDVFSRFVDPQQNLWWVYAHNPAPADTGDADSQTWSGTWTEPDAEPNAEPGADETWESYSSPELTYIHSTLLEAVASLRDPRR</sequence>
<feature type="compositionally biased region" description="Acidic residues" evidence="1">
    <location>
        <begin position="155"/>
        <end position="169"/>
    </location>
</feature>
<feature type="region of interest" description="Disordered" evidence="1">
    <location>
        <begin position="138"/>
        <end position="172"/>
    </location>
</feature>
<keyword evidence="4" id="KW-1185">Reference proteome</keyword>